<gene>
    <name evidence="1" type="ORF">ACFFK0_15640</name>
</gene>
<dbReference type="RefSeq" id="WP_377471189.1">
    <property type="nucleotide sequence ID" value="NZ_JBHLWN010000065.1"/>
</dbReference>
<organism evidence="1 2">
    <name type="scientific">Paenibacillus chartarius</name>
    <dbReference type="NCBI Taxonomy" id="747481"/>
    <lineage>
        <taxon>Bacteria</taxon>
        <taxon>Bacillati</taxon>
        <taxon>Bacillota</taxon>
        <taxon>Bacilli</taxon>
        <taxon>Bacillales</taxon>
        <taxon>Paenibacillaceae</taxon>
        <taxon>Paenibacillus</taxon>
    </lineage>
</organism>
<dbReference type="EMBL" id="JBHLWN010000065">
    <property type="protein sequence ID" value="MFC0213863.1"/>
    <property type="molecule type" value="Genomic_DNA"/>
</dbReference>
<name>A0ABV6DMI8_9BACL</name>
<evidence type="ECO:0000313" key="1">
    <source>
        <dbReference type="EMBL" id="MFC0213863.1"/>
    </source>
</evidence>
<reference evidence="1 2" key="1">
    <citation type="submission" date="2024-09" db="EMBL/GenBank/DDBJ databases">
        <authorList>
            <person name="Sun Q."/>
            <person name="Mori K."/>
        </authorList>
    </citation>
    <scope>NUCLEOTIDE SEQUENCE [LARGE SCALE GENOMIC DNA]</scope>
    <source>
        <strain evidence="1 2">CCM 7759</strain>
    </source>
</reference>
<proteinExistence type="predicted"/>
<accession>A0ABV6DMI8</accession>
<comment type="caution">
    <text evidence="1">The sequence shown here is derived from an EMBL/GenBank/DDBJ whole genome shotgun (WGS) entry which is preliminary data.</text>
</comment>
<evidence type="ECO:0000313" key="2">
    <source>
        <dbReference type="Proteomes" id="UP001589776"/>
    </source>
</evidence>
<keyword evidence="2" id="KW-1185">Reference proteome</keyword>
<sequence length="102" mass="12058">MRMDIRVYRRYRKHPFIPDYETSRNGKHETVSNAPVFVVSAQRLDDIAQLESDDLIRQHCREPLLVFTDRQRLLAGSPEGYDYLRYTCVIDAETAREIISRL</sequence>
<dbReference type="Proteomes" id="UP001589776">
    <property type="component" value="Unassembled WGS sequence"/>
</dbReference>
<protein>
    <submittedName>
        <fullName evidence="1">Uncharacterized protein</fullName>
    </submittedName>
</protein>